<keyword evidence="1" id="KW-0472">Membrane</keyword>
<dbReference type="EMBL" id="PNFZ01000004">
    <property type="protein sequence ID" value="PMB97883.1"/>
    <property type="molecule type" value="Genomic_DNA"/>
</dbReference>
<feature type="transmembrane region" description="Helical" evidence="1">
    <location>
        <begin position="178"/>
        <end position="195"/>
    </location>
</feature>
<evidence type="ECO:0000256" key="1">
    <source>
        <dbReference type="SAM" id="Phobius"/>
    </source>
</evidence>
<feature type="transmembrane region" description="Helical" evidence="1">
    <location>
        <begin position="88"/>
        <end position="113"/>
    </location>
</feature>
<dbReference type="Proteomes" id="UP000235703">
    <property type="component" value="Unassembled WGS sequence"/>
</dbReference>
<feature type="transmembrane region" description="Helical" evidence="1">
    <location>
        <begin position="12"/>
        <end position="35"/>
    </location>
</feature>
<organism evidence="2 3">
    <name type="scientific">Brevibacterium luteolum</name>
    <dbReference type="NCBI Taxonomy" id="199591"/>
    <lineage>
        <taxon>Bacteria</taxon>
        <taxon>Bacillati</taxon>
        <taxon>Actinomycetota</taxon>
        <taxon>Actinomycetes</taxon>
        <taxon>Micrococcales</taxon>
        <taxon>Brevibacteriaceae</taxon>
        <taxon>Brevibacterium</taxon>
    </lineage>
</organism>
<keyword evidence="1" id="KW-1133">Transmembrane helix</keyword>
<sequence length="208" mass="21526">MSGALLGTQWRRVGLPIAVGPVIAGGLVAVAGWLVSSAWPTSQAMTLVTWLAQVFVICAGVCVAVALTGDPLIELHESTTVGFRTVQLLRGLLVTVSGLAGAVVMVVPLHLLGMWPRDIGWASVASPAGAVVFVAVIALFAAAYAGTASATTIAVVAAWMFLAMLWDPYVLPLHLQRGVPLAAAAVLLVLAWQRLGNSERNIAKVATV</sequence>
<gene>
    <name evidence="2" type="ORF">CJ198_08630</name>
</gene>
<proteinExistence type="predicted"/>
<evidence type="ECO:0000313" key="2">
    <source>
        <dbReference type="EMBL" id="PMB97883.1"/>
    </source>
</evidence>
<protein>
    <submittedName>
        <fullName evidence="2">Uncharacterized protein</fullName>
    </submittedName>
</protein>
<dbReference type="OrthoDB" id="3267809at2"/>
<accession>A0A2N6PGV3</accession>
<keyword evidence="3" id="KW-1185">Reference proteome</keyword>
<feature type="transmembrane region" description="Helical" evidence="1">
    <location>
        <begin position="148"/>
        <end position="166"/>
    </location>
</feature>
<reference evidence="2 3" key="1">
    <citation type="submission" date="2017-09" db="EMBL/GenBank/DDBJ databases">
        <title>Bacterial strain isolated from the female urinary microbiota.</title>
        <authorList>
            <person name="Thomas-White K."/>
            <person name="Kumar N."/>
            <person name="Forster S."/>
            <person name="Putonti C."/>
            <person name="Lawley T."/>
            <person name="Wolfe A.J."/>
        </authorList>
    </citation>
    <scope>NUCLEOTIDE SEQUENCE [LARGE SCALE GENOMIC DNA]</scope>
    <source>
        <strain evidence="2 3">UMB0680</strain>
    </source>
</reference>
<feature type="transmembrane region" description="Helical" evidence="1">
    <location>
        <begin position="47"/>
        <end position="67"/>
    </location>
</feature>
<comment type="caution">
    <text evidence="2">The sequence shown here is derived from an EMBL/GenBank/DDBJ whole genome shotgun (WGS) entry which is preliminary data.</text>
</comment>
<evidence type="ECO:0000313" key="3">
    <source>
        <dbReference type="Proteomes" id="UP000235703"/>
    </source>
</evidence>
<name>A0A2N6PGV3_9MICO</name>
<keyword evidence="1" id="KW-0812">Transmembrane</keyword>
<feature type="transmembrane region" description="Helical" evidence="1">
    <location>
        <begin position="119"/>
        <end position="141"/>
    </location>
</feature>
<dbReference type="RefSeq" id="WP_102162230.1">
    <property type="nucleotide sequence ID" value="NZ_PNFZ01000004.1"/>
</dbReference>
<dbReference type="AlphaFoldDB" id="A0A2N6PGV3"/>